<evidence type="ECO:0000313" key="7">
    <source>
        <dbReference type="EMBL" id="CAL4796087.1"/>
    </source>
</evidence>
<keyword evidence="1" id="KW-0479">Metal-binding</keyword>
<reference evidence="7 8" key="2">
    <citation type="submission" date="2024-05" db="EMBL/GenBank/DDBJ databases">
        <authorList>
            <person name="Chen Y."/>
            <person name="Shah S."/>
            <person name="Dougan E. K."/>
            <person name="Thang M."/>
            <person name="Chan C."/>
        </authorList>
    </citation>
    <scope>NUCLEOTIDE SEQUENCE [LARGE SCALE GENOMIC DNA]</scope>
</reference>
<gene>
    <name evidence="6" type="ORF">C1SCF055_LOCUS34181</name>
</gene>
<organism evidence="6">
    <name type="scientific">Cladocopium goreaui</name>
    <dbReference type="NCBI Taxonomy" id="2562237"/>
    <lineage>
        <taxon>Eukaryota</taxon>
        <taxon>Sar</taxon>
        <taxon>Alveolata</taxon>
        <taxon>Dinophyceae</taxon>
        <taxon>Suessiales</taxon>
        <taxon>Symbiodiniaceae</taxon>
        <taxon>Cladocopium</taxon>
    </lineage>
</organism>
<dbReference type="EMBL" id="CAMXCT020004379">
    <property type="protein sequence ID" value="CAL1162150.1"/>
    <property type="molecule type" value="Genomic_DNA"/>
</dbReference>
<dbReference type="OrthoDB" id="445015at2759"/>
<comment type="caution">
    <text evidence="6">The sequence shown here is derived from an EMBL/GenBank/DDBJ whole genome shotgun (WGS) entry which is preliminary data.</text>
</comment>
<dbReference type="SUPFAM" id="SSF51197">
    <property type="entry name" value="Clavaminate synthase-like"/>
    <property type="match status" value="1"/>
</dbReference>
<dbReference type="Gene3D" id="6.10.140.2220">
    <property type="match status" value="1"/>
</dbReference>
<reference evidence="6" key="1">
    <citation type="submission" date="2022-10" db="EMBL/GenBank/DDBJ databases">
        <authorList>
            <person name="Chen Y."/>
            <person name="Dougan E. K."/>
            <person name="Chan C."/>
            <person name="Rhodes N."/>
            <person name="Thang M."/>
        </authorList>
    </citation>
    <scope>NUCLEOTIDE SEQUENCE</scope>
</reference>
<evidence type="ECO:0000256" key="1">
    <source>
        <dbReference type="ARBA" id="ARBA00022723"/>
    </source>
</evidence>
<proteinExistence type="predicted"/>
<sequence>FICLASKQITKEAFERAEEEGRPFLLKDFVGKGFLSWWCDEVLRRRGGEVIHFVEVCGITGKRGLTESTMEVFADECQKLSDRQRFAYFQGDFMATEDAEVMRLLHDNLPEPLPRGEQDFFCIWPRKIAPAPMLQIAGAGARTQLVRSGLEAPQWILCLTGKMRLKLLPERCEAGRLAPLRPFREPMGVFDEDGRPLFTVCEHLLSDVDLFAAEMAESPITHLDSFGPDLQRFPEASQLPKALEVLLKPGEMACLPAGGWVQSYADEASWSLQSFYANSRGLNRILEAVLAHAGQKEEIFGYSSLPPQAKVEAALSAALGRGHGGFSGGRSVLARLRSLDRENTKAQQETFGGDSCAVCGRPARTRCGRCRELLLCSAECQQRCWPEHRKSCVPAKKVIAA</sequence>
<dbReference type="InterPro" id="IPR002893">
    <property type="entry name" value="Znf_MYND"/>
</dbReference>
<feature type="non-terminal residue" evidence="6">
    <location>
        <position position="401"/>
    </location>
</feature>
<keyword evidence="8" id="KW-1185">Reference proteome</keyword>
<dbReference type="AlphaFoldDB" id="A0A9P1DFI6"/>
<accession>A0A9P1DFI6</accession>
<protein>
    <submittedName>
        <fullName evidence="7">JmjC domain-containing protein</fullName>
    </submittedName>
</protein>
<feature type="domain" description="MYND-type" evidence="5">
    <location>
        <begin position="356"/>
        <end position="392"/>
    </location>
</feature>
<evidence type="ECO:0000256" key="2">
    <source>
        <dbReference type="ARBA" id="ARBA00022771"/>
    </source>
</evidence>
<evidence type="ECO:0000313" key="8">
    <source>
        <dbReference type="Proteomes" id="UP001152797"/>
    </source>
</evidence>
<evidence type="ECO:0000259" key="5">
    <source>
        <dbReference type="PROSITE" id="PS50865"/>
    </source>
</evidence>
<dbReference type="EMBL" id="CAMXCT010004379">
    <property type="protein sequence ID" value="CAI4008775.1"/>
    <property type="molecule type" value="Genomic_DNA"/>
</dbReference>
<dbReference type="Proteomes" id="UP001152797">
    <property type="component" value="Unassembled WGS sequence"/>
</dbReference>
<evidence type="ECO:0000313" key="6">
    <source>
        <dbReference type="EMBL" id="CAI4008775.1"/>
    </source>
</evidence>
<dbReference type="PROSITE" id="PS50865">
    <property type="entry name" value="ZF_MYND_2"/>
    <property type="match status" value="1"/>
</dbReference>
<name>A0A9P1DFI6_9DINO</name>
<keyword evidence="2 4" id="KW-0863">Zinc-finger</keyword>
<dbReference type="SUPFAM" id="SSF144232">
    <property type="entry name" value="HIT/MYND zinc finger-like"/>
    <property type="match status" value="1"/>
</dbReference>
<dbReference type="Gene3D" id="2.60.120.650">
    <property type="entry name" value="Cupin"/>
    <property type="match status" value="1"/>
</dbReference>
<evidence type="ECO:0000256" key="3">
    <source>
        <dbReference type="ARBA" id="ARBA00022833"/>
    </source>
</evidence>
<keyword evidence="3" id="KW-0862">Zinc</keyword>
<dbReference type="EMBL" id="CAMXCT030004379">
    <property type="protein sequence ID" value="CAL4796087.1"/>
    <property type="molecule type" value="Genomic_DNA"/>
</dbReference>
<evidence type="ECO:0000256" key="4">
    <source>
        <dbReference type="PROSITE-ProRule" id="PRU00134"/>
    </source>
</evidence>
<dbReference type="GO" id="GO:0008270">
    <property type="term" value="F:zinc ion binding"/>
    <property type="evidence" value="ECO:0007669"/>
    <property type="project" value="UniProtKB-KW"/>
</dbReference>
<dbReference type="Pfam" id="PF01753">
    <property type="entry name" value="zf-MYND"/>
    <property type="match status" value="1"/>
</dbReference>